<feature type="transmembrane region" description="Helical" evidence="1">
    <location>
        <begin position="12"/>
        <end position="33"/>
    </location>
</feature>
<keyword evidence="1" id="KW-1133">Transmembrane helix</keyword>
<keyword evidence="3" id="KW-1185">Reference proteome</keyword>
<dbReference type="Proteomes" id="UP000198995">
    <property type="component" value="Unassembled WGS sequence"/>
</dbReference>
<gene>
    <name evidence="2" type="ORF">SAMN04489866_102101</name>
</gene>
<evidence type="ECO:0000313" key="3">
    <source>
        <dbReference type="Proteomes" id="UP000198995"/>
    </source>
</evidence>
<reference evidence="2 3" key="1">
    <citation type="submission" date="2016-10" db="EMBL/GenBank/DDBJ databases">
        <authorList>
            <person name="de Groot N.N."/>
        </authorList>
    </citation>
    <scope>NUCLEOTIDE SEQUENCE [LARGE SCALE GENOMIC DNA]</scope>
    <source>
        <strain evidence="2 3">DSM 20475</strain>
    </source>
</reference>
<dbReference type="RefSeq" id="WP_091791122.1">
    <property type="nucleotide sequence ID" value="NZ_FNAF01000002.1"/>
</dbReference>
<keyword evidence="1" id="KW-0472">Membrane</keyword>
<organism evidence="2 3">
    <name type="scientific">Peptococcus niger</name>
    <dbReference type="NCBI Taxonomy" id="2741"/>
    <lineage>
        <taxon>Bacteria</taxon>
        <taxon>Bacillati</taxon>
        <taxon>Bacillota</taxon>
        <taxon>Clostridia</taxon>
        <taxon>Eubacteriales</taxon>
        <taxon>Peptococcaceae</taxon>
        <taxon>Peptococcus</taxon>
    </lineage>
</organism>
<accession>A0A1G6TBQ6</accession>
<evidence type="ECO:0000313" key="2">
    <source>
        <dbReference type="EMBL" id="SDD25976.1"/>
    </source>
</evidence>
<feature type="transmembrane region" description="Helical" evidence="1">
    <location>
        <begin position="125"/>
        <end position="146"/>
    </location>
</feature>
<name>A0A1G6TBQ6_PEPNI</name>
<dbReference type="EMBL" id="FNAF01000002">
    <property type="protein sequence ID" value="SDD25976.1"/>
    <property type="molecule type" value="Genomic_DNA"/>
</dbReference>
<evidence type="ECO:0000256" key="1">
    <source>
        <dbReference type="SAM" id="Phobius"/>
    </source>
</evidence>
<proteinExistence type="predicted"/>
<sequence>MKRLVREVGLLYDLLLILTLSDVLFMLFVRNTLSQALLQFKLEGLYFFYLQFALPWIYIGTSLLLATTLAMRLGIRVRPALRLGMRLLALALPAVYIGVMVWQWQTQGDGDVQLPALMLQGGANWLLALLGLVLTPALLPAALPVADDEADGVSEDL</sequence>
<dbReference type="AlphaFoldDB" id="A0A1G6TBQ6"/>
<protein>
    <submittedName>
        <fullName evidence="2">Uncharacterized protein</fullName>
    </submittedName>
</protein>
<dbReference type="STRING" id="2741.SAMN04489866_102101"/>
<feature type="transmembrane region" description="Helical" evidence="1">
    <location>
        <begin position="87"/>
        <end position="105"/>
    </location>
</feature>
<keyword evidence="1" id="KW-0812">Transmembrane</keyword>
<feature type="transmembrane region" description="Helical" evidence="1">
    <location>
        <begin position="53"/>
        <end position="75"/>
    </location>
</feature>